<keyword evidence="3" id="KW-0732">Signal</keyword>
<proteinExistence type="predicted"/>
<reference evidence="4" key="3">
    <citation type="submission" date="2025-09" db="UniProtKB">
        <authorList>
            <consortium name="Ensembl"/>
        </authorList>
    </citation>
    <scope>IDENTIFICATION</scope>
</reference>
<feature type="signal peptide" evidence="3">
    <location>
        <begin position="1"/>
        <end position="19"/>
    </location>
</feature>
<feature type="region of interest" description="Disordered" evidence="1">
    <location>
        <begin position="54"/>
        <end position="209"/>
    </location>
</feature>
<keyword evidence="5" id="KW-1185">Reference proteome</keyword>
<name>W5NMA4_LEPOC</name>
<dbReference type="HOGENOM" id="CLU_692538_0_0_1"/>
<dbReference type="STRING" id="7918.ENSLOCP00000021763"/>
<feature type="compositionally biased region" description="Low complexity" evidence="1">
    <location>
        <begin position="80"/>
        <end position="154"/>
    </location>
</feature>
<sequence length="398" mass="39063">MARAARALVLALVLATVRAEPGNDTETANPTLMVHHLTTAEPLILTTMAPSTALQTATPDSTAGPPETSTKPTAALLGDTEPPSSPTSTGATTAPSTALTSWPTTLETTSTALTSPPTTPETTSTAGADTTSTAGFSPTSSGPPTSPETTAAPPAGLPGDTTADASTESTTTASTTTAATTTAATTTSRVSSTTPEVAPSTAASGAAGAGTAPVSSLLLWIVVAVLVGAVLLVGCVAAGVYVCKRRRSGSTTFPGAYSGGRQSRKHKGGQDVWAAPMPDKEENGGPAGDEDAEAGRGKGPEGDKEAGDPGALSTFLNRAGSRPTSGAQPEGVSVELREEGAARGEAQPLLGPDPGAPLENGQGPAPAPLPDSSALPPPPPAEQGGDGLSPTFCLTSSV</sequence>
<reference evidence="4" key="2">
    <citation type="submission" date="2025-08" db="UniProtKB">
        <authorList>
            <consortium name="Ensembl"/>
        </authorList>
    </citation>
    <scope>IDENTIFICATION</scope>
</reference>
<feature type="transmembrane region" description="Helical" evidence="2">
    <location>
        <begin position="217"/>
        <end position="243"/>
    </location>
</feature>
<feature type="compositionally biased region" description="Basic and acidic residues" evidence="1">
    <location>
        <begin position="293"/>
        <end position="307"/>
    </location>
</feature>
<evidence type="ECO:0000256" key="2">
    <source>
        <dbReference type="SAM" id="Phobius"/>
    </source>
</evidence>
<reference evidence="5" key="1">
    <citation type="submission" date="2011-12" db="EMBL/GenBank/DDBJ databases">
        <title>The Draft Genome of Lepisosteus oculatus.</title>
        <authorList>
            <consortium name="The Broad Institute Genome Assembly &amp; Analysis Group"/>
            <consortium name="Computational R&amp;D Group"/>
            <consortium name="and Sequencing Platform"/>
            <person name="Di Palma F."/>
            <person name="Alfoldi J."/>
            <person name="Johnson J."/>
            <person name="Berlin A."/>
            <person name="Gnerre S."/>
            <person name="Jaffe D."/>
            <person name="MacCallum I."/>
            <person name="Young S."/>
            <person name="Walker B.J."/>
            <person name="Lander E.S."/>
            <person name="Lindblad-Toh K."/>
        </authorList>
    </citation>
    <scope>NUCLEOTIDE SEQUENCE [LARGE SCALE GENOMIC DNA]</scope>
</reference>
<evidence type="ECO:0000313" key="5">
    <source>
        <dbReference type="Proteomes" id="UP000018468"/>
    </source>
</evidence>
<dbReference type="KEGG" id="loc:102690169"/>
<evidence type="ECO:0000256" key="3">
    <source>
        <dbReference type="SAM" id="SignalP"/>
    </source>
</evidence>
<dbReference type="OMA" id="NMETITP"/>
<dbReference type="Bgee" id="ENSLOCG00000017658">
    <property type="expression patterns" value="Expressed in zone of skin and 12 other cell types or tissues"/>
</dbReference>
<protein>
    <submittedName>
        <fullName evidence="4">Mucin-5AC-like</fullName>
    </submittedName>
</protein>
<dbReference type="Proteomes" id="UP000018468">
    <property type="component" value="Unassembled WGS sequence"/>
</dbReference>
<keyword evidence="2" id="KW-1133">Transmembrane helix</keyword>
<feature type="compositionally biased region" description="Low complexity" evidence="1">
    <location>
        <begin position="161"/>
        <end position="209"/>
    </location>
</feature>
<dbReference type="InParanoid" id="W5NMA4"/>
<dbReference type="Ensembl" id="ENSLOCT00000021800.1">
    <property type="protein sequence ID" value="ENSLOCP00000021763.1"/>
    <property type="gene ID" value="ENSLOCG00000017658.1"/>
</dbReference>
<evidence type="ECO:0000313" key="4">
    <source>
        <dbReference type="Ensembl" id="ENSLOCP00000021763.1"/>
    </source>
</evidence>
<accession>W5NMA4</accession>
<feature type="compositionally biased region" description="Polar residues" evidence="1">
    <location>
        <begin position="54"/>
        <end position="72"/>
    </location>
</feature>
<dbReference type="eggNOG" id="ENOG502TDK5">
    <property type="taxonomic scope" value="Eukaryota"/>
</dbReference>
<feature type="compositionally biased region" description="Pro residues" evidence="1">
    <location>
        <begin position="365"/>
        <end position="381"/>
    </location>
</feature>
<feature type="chain" id="PRO_5004867824" evidence="3">
    <location>
        <begin position="20"/>
        <end position="398"/>
    </location>
</feature>
<organism evidence="4 5">
    <name type="scientific">Lepisosteus oculatus</name>
    <name type="common">Spotted gar</name>
    <dbReference type="NCBI Taxonomy" id="7918"/>
    <lineage>
        <taxon>Eukaryota</taxon>
        <taxon>Metazoa</taxon>
        <taxon>Chordata</taxon>
        <taxon>Craniata</taxon>
        <taxon>Vertebrata</taxon>
        <taxon>Euteleostomi</taxon>
        <taxon>Actinopterygii</taxon>
        <taxon>Neopterygii</taxon>
        <taxon>Holostei</taxon>
        <taxon>Semionotiformes</taxon>
        <taxon>Lepisosteidae</taxon>
        <taxon>Lepisosteus</taxon>
    </lineage>
</organism>
<evidence type="ECO:0000256" key="1">
    <source>
        <dbReference type="SAM" id="MobiDB-lite"/>
    </source>
</evidence>
<keyword evidence="2" id="KW-0812">Transmembrane</keyword>
<keyword evidence="2" id="KW-0472">Membrane</keyword>
<feature type="region of interest" description="Disordered" evidence="1">
    <location>
        <begin position="251"/>
        <end position="398"/>
    </location>
</feature>
<dbReference type="AlphaFoldDB" id="W5NMA4"/>